<dbReference type="InterPro" id="IPR016195">
    <property type="entry name" value="Pol/histidinol_Pase-like"/>
</dbReference>
<sequence>MEKLEKKPVKSKDVISELYKTINESNAGGQFRKTVFHVHTPESHDFKLINEETMELLGIKREKEIKSWREFTSSELLKIAKHYDLILNDEYEISDFKKLLEVDTYTNADEFLSFLILGHCILKQGIELVLVCDHNTLLGHAKLQKAIRILRRERPDYEVRTRVELGIEISCSDKNHVVGILNQGNQSQISAMRKWMRENIISPADGTIRMTYDVFEHFGQIGAIGYIAHINSSDIFKADFLTRTYKTQLFNSSLFSIIGVTDTNQIEATKNRIRGITKRPFNYVIDNDAHTVEELNEKFFYVKGDIMDFNAIDAALKDFDLSVSYEHVKNPSKFIKALYVEGREFLRGKDQDSMILKFSPNFNSIIGGRGSGKSTILNIIGYVTSQVVDSRSELSKILNQGTCCVVYHHEGEDYYIFFFSSFKESNKEFLGNLFGYRNDHSQFDRQENPEVYEKVLRKTSISDRVQVFTFDGKIVTELTKTKQVLDKLYTRKFTINELVNIAGNQSYMTKFIQSTIYDYKKIKKVRGISSFKDGFQGIFEKYMTIPDILEKRKKNIEQILLDYNCQQEDKLKVIFSHKSMNDTHFEWISTLGVNHYANQRFFKRYAIKHQNLSSYLNKLTIELGDPFKVLELFWNKEFAILEKAANLNTYFENRTQKIIESNLKFVDNVDNRISFFEEVRDVLFEETGLNYMRNFLKNYVKESDCFELEFNINNREHINTSGKNFRNITDLSMGQKVVAILSFVLTFSEFTKDDAPFIVDQPEDNLDNPYIYKNLVKDLRQLKLKRQVILASHNSTIVMNSGSEQVIVMESDNDKGWPAVNGYMADKKIVRQVVNILEGGNAAFIDKVYLYSAILRKNVSTEWNDPTRKIYESNSLVEQIVEVLEEKTGNANISQLEKILKVISNIDPNTEN</sequence>
<dbReference type="Proteomes" id="UP000316316">
    <property type="component" value="Unassembled WGS sequence"/>
</dbReference>
<dbReference type="SUPFAM" id="SSF89550">
    <property type="entry name" value="PHP domain-like"/>
    <property type="match status" value="1"/>
</dbReference>
<gene>
    <name evidence="1" type="ORF">AUF17_01300</name>
</gene>
<name>A0A4P8KEF8_ENTAV</name>
<dbReference type="InterPro" id="IPR027417">
    <property type="entry name" value="P-loop_NTPase"/>
</dbReference>
<dbReference type="Gene3D" id="3.40.50.300">
    <property type="entry name" value="P-loop containing nucleotide triphosphate hydrolases"/>
    <property type="match status" value="2"/>
</dbReference>
<organism evidence="1 2">
    <name type="scientific">Enterococcus avium</name>
    <name type="common">Streptococcus avium</name>
    <dbReference type="NCBI Taxonomy" id="33945"/>
    <lineage>
        <taxon>Bacteria</taxon>
        <taxon>Bacillati</taxon>
        <taxon>Bacillota</taxon>
        <taxon>Bacilli</taxon>
        <taxon>Lactobacillales</taxon>
        <taxon>Enterococcaceae</taxon>
        <taxon>Enterococcus</taxon>
    </lineage>
</organism>
<dbReference type="Gene3D" id="3.20.20.140">
    <property type="entry name" value="Metal-dependent hydrolases"/>
    <property type="match status" value="1"/>
</dbReference>
<dbReference type="NCBIfam" id="NF045781">
    <property type="entry name" value="Spaf1101_AAA_ATP"/>
    <property type="match status" value="1"/>
</dbReference>
<accession>A0A4P8KEF8</accession>
<evidence type="ECO:0000313" key="2">
    <source>
        <dbReference type="Proteomes" id="UP000316316"/>
    </source>
</evidence>
<dbReference type="AlphaFoldDB" id="A0A4P8KEF8"/>
<dbReference type="InterPro" id="IPR003395">
    <property type="entry name" value="RecF/RecN/SMC_N"/>
</dbReference>
<comment type="caution">
    <text evidence="1">The sequence shown here is derived from an EMBL/GenBank/DDBJ whole genome shotgun (WGS) entry which is preliminary data.</text>
</comment>
<dbReference type="RefSeq" id="WP_137439486.1">
    <property type="nucleotide sequence ID" value="NZ_CP034169.1"/>
</dbReference>
<proteinExistence type="predicted"/>
<dbReference type="Pfam" id="PF02463">
    <property type="entry name" value="SMC_N"/>
    <property type="match status" value="1"/>
</dbReference>
<dbReference type="InterPro" id="IPR054798">
    <property type="entry name" value="Spaf_1101-like"/>
</dbReference>
<protein>
    <submittedName>
        <fullName evidence="1">Uncharacterized protein</fullName>
    </submittedName>
</protein>
<dbReference type="EMBL" id="PDXQ01000001">
    <property type="protein sequence ID" value="TRZ32790.1"/>
    <property type="molecule type" value="Genomic_DNA"/>
</dbReference>
<dbReference type="SUPFAM" id="SSF52540">
    <property type="entry name" value="P-loop containing nucleoside triphosphate hydrolases"/>
    <property type="match status" value="1"/>
</dbReference>
<evidence type="ECO:0000313" key="1">
    <source>
        <dbReference type="EMBL" id="TRZ32790.1"/>
    </source>
</evidence>
<reference evidence="1 2" key="1">
    <citation type="submission" date="2017-10" db="EMBL/GenBank/DDBJ databases">
        <title>FDA dAtabase for Regulatory Grade micrObial Sequences (FDA-ARGOS): Supporting development and validation of Infectious Disease Dx tests.</title>
        <authorList>
            <person name="Campos J."/>
            <person name="Goldberg B."/>
            <person name="Tallon L.J."/>
            <person name="Sadzewicz L."/>
            <person name="Sengamalay N."/>
            <person name="Ott S."/>
            <person name="Godinez A."/>
            <person name="Nagaraj S."/>
            <person name="Vyas G."/>
            <person name="Aluvathingal J."/>
            <person name="Nadendla S."/>
            <person name="Geyer C."/>
            <person name="Nandy P."/>
            <person name="Hobson J."/>
            <person name="Sichtig H."/>
        </authorList>
    </citation>
    <scope>NUCLEOTIDE SEQUENCE [LARGE SCALE GENOMIC DNA]</scope>
    <source>
        <strain evidence="1 2">FDAARGOS_185</strain>
    </source>
</reference>